<evidence type="ECO:0000256" key="4">
    <source>
        <dbReference type="ARBA" id="ARBA00022801"/>
    </source>
</evidence>
<comment type="cofactor">
    <cofactor evidence="8">
        <name>a divalent metal cation</name>
        <dbReference type="ChEBI" id="CHEBI:60240"/>
    </cofactor>
</comment>
<protein>
    <recommendedName>
        <fullName evidence="9">GIY-YIG domain-containing protein</fullName>
    </recommendedName>
</protein>
<evidence type="ECO:0000256" key="6">
    <source>
        <dbReference type="ARBA" id="ARBA00023204"/>
    </source>
</evidence>
<dbReference type="Gene3D" id="3.30.40.10">
    <property type="entry name" value="Zinc/RING finger domain, C3HC4 (zinc finger)"/>
    <property type="match status" value="1"/>
</dbReference>
<keyword evidence="1 8" id="KW-0540">Nuclease</keyword>
<dbReference type="GeneID" id="28938993"/>
<comment type="function">
    <text evidence="8">Catalytic subunit of the SLX1-SLX4 structure-specific endonuclease that resolves DNA secondary structures generated during DNA repair and recombination. Has endonuclease activity towards branched DNA substrates, introducing single-strand cuts in duplex DNA close to junctions with ss-DNA.</text>
</comment>
<dbReference type="eggNOG" id="KOG3005">
    <property type="taxonomic scope" value="Eukaryota"/>
</dbReference>
<dbReference type="PANTHER" id="PTHR20208:SF10">
    <property type="entry name" value="STRUCTURE-SPECIFIC ENDONUCLEASE SUBUNIT SLX1"/>
    <property type="match status" value="1"/>
</dbReference>
<organism evidence="10 11">
    <name type="scientific">Pneumocystis jirovecii (strain RU7)</name>
    <name type="common">Human pneumocystis pneumonia agent</name>
    <dbReference type="NCBI Taxonomy" id="1408657"/>
    <lineage>
        <taxon>Eukaryota</taxon>
        <taxon>Fungi</taxon>
        <taxon>Dikarya</taxon>
        <taxon>Ascomycota</taxon>
        <taxon>Taphrinomycotina</taxon>
        <taxon>Pneumocystomycetes</taxon>
        <taxon>Pneumocystaceae</taxon>
        <taxon>Pneumocystis</taxon>
    </lineage>
</organism>
<dbReference type="STRING" id="1408657.A0A0W4ZVI5"/>
<dbReference type="HAMAP" id="MF_03100">
    <property type="entry name" value="Endonuc_su_Slx1"/>
    <property type="match status" value="1"/>
</dbReference>
<feature type="domain" description="GIY-YIG" evidence="9">
    <location>
        <begin position="6"/>
        <end position="109"/>
    </location>
</feature>
<dbReference type="InterPro" id="IPR013083">
    <property type="entry name" value="Znf_RING/FYVE/PHD"/>
</dbReference>
<evidence type="ECO:0000256" key="7">
    <source>
        <dbReference type="ARBA" id="ARBA00023242"/>
    </source>
</evidence>
<evidence type="ECO:0000256" key="2">
    <source>
        <dbReference type="ARBA" id="ARBA00022759"/>
    </source>
</evidence>
<dbReference type="InterPro" id="IPR000305">
    <property type="entry name" value="GIY-YIG_endonuc"/>
</dbReference>
<proteinExistence type="inferred from homology"/>
<dbReference type="AlphaFoldDB" id="A0A0W4ZVI5"/>
<evidence type="ECO:0000259" key="9">
    <source>
        <dbReference type="PROSITE" id="PS50164"/>
    </source>
</evidence>
<dbReference type="InterPro" id="IPR050381">
    <property type="entry name" value="SLX1_endonuclease"/>
</dbReference>
<evidence type="ECO:0000313" key="11">
    <source>
        <dbReference type="Proteomes" id="UP000053447"/>
    </source>
</evidence>
<keyword evidence="7 8" id="KW-0539">Nucleus</keyword>
<evidence type="ECO:0000256" key="1">
    <source>
        <dbReference type="ARBA" id="ARBA00022722"/>
    </source>
</evidence>
<comment type="caution">
    <text evidence="8">Lacks conserved residue(s) required for the propagation of feature annotation.</text>
</comment>
<keyword evidence="3 8" id="KW-0227">DNA damage</keyword>
<dbReference type="InterPro" id="IPR048749">
    <property type="entry name" value="SLX1_C"/>
</dbReference>
<dbReference type="Proteomes" id="UP000053447">
    <property type="component" value="Unassembled WGS sequence"/>
</dbReference>
<keyword evidence="2 8" id="KW-0255">Endonuclease</keyword>
<dbReference type="InterPro" id="IPR027520">
    <property type="entry name" value="Slx1"/>
</dbReference>
<comment type="subcellular location">
    <subcellularLocation>
        <location evidence="8">Nucleus</location>
    </subcellularLocation>
</comment>
<dbReference type="PROSITE" id="PS50164">
    <property type="entry name" value="GIY_YIG"/>
    <property type="match status" value="1"/>
</dbReference>
<dbReference type="GO" id="GO:0000724">
    <property type="term" value="P:double-strand break repair via homologous recombination"/>
    <property type="evidence" value="ECO:0007669"/>
    <property type="project" value="TreeGrafter"/>
</dbReference>
<name>A0A0W4ZVI5_PNEJ7</name>
<keyword evidence="11" id="KW-1185">Reference proteome</keyword>
<keyword evidence="4 8" id="KW-0378">Hydrolase</keyword>
<comment type="subunit">
    <text evidence="8">Forms a heterodimer with SLX4.</text>
</comment>
<dbReference type="OrthoDB" id="24645at2759"/>
<evidence type="ECO:0000256" key="5">
    <source>
        <dbReference type="ARBA" id="ARBA00023172"/>
    </source>
</evidence>
<dbReference type="RefSeq" id="XP_018231074.1">
    <property type="nucleotide sequence ID" value="XM_018372738.1"/>
</dbReference>
<dbReference type="VEuPathDB" id="FungiDB:T551_00472"/>
<dbReference type="Pfam" id="PF21202">
    <property type="entry name" value="SLX1_C"/>
    <property type="match status" value="1"/>
</dbReference>
<dbReference type="EMBL" id="LFWA01000002">
    <property type="protein sequence ID" value="KTW32382.1"/>
    <property type="molecule type" value="Genomic_DNA"/>
</dbReference>
<dbReference type="Gene3D" id="3.40.1440.10">
    <property type="entry name" value="GIY-YIG endonuclease"/>
    <property type="match status" value="1"/>
</dbReference>
<dbReference type="Pfam" id="PF01541">
    <property type="entry name" value="GIY-YIG"/>
    <property type="match status" value="1"/>
</dbReference>
<evidence type="ECO:0000256" key="3">
    <source>
        <dbReference type="ARBA" id="ARBA00022763"/>
    </source>
</evidence>
<dbReference type="SUPFAM" id="SSF82771">
    <property type="entry name" value="GIY-YIG endonuclease"/>
    <property type="match status" value="1"/>
</dbReference>
<dbReference type="InterPro" id="IPR035901">
    <property type="entry name" value="GIY-YIG_endonuc_sf"/>
</dbReference>
<dbReference type="PANTHER" id="PTHR20208">
    <property type="entry name" value="STRUCTURE-SPECIFIC ENDONUCLEASE SUBUNIT SLX1"/>
    <property type="match status" value="1"/>
</dbReference>
<gene>
    <name evidence="10" type="ORF">T551_00472</name>
</gene>
<comment type="caution">
    <text evidence="10">The sequence shown here is derived from an EMBL/GenBank/DDBJ whole genome shotgun (WGS) entry which is preliminary data.</text>
</comment>
<evidence type="ECO:0000313" key="10">
    <source>
        <dbReference type="EMBL" id="KTW32382.1"/>
    </source>
</evidence>
<comment type="similarity">
    <text evidence="8">Belongs to the SLX1 family.</text>
</comment>
<keyword evidence="5 8" id="KW-0233">DNA recombination</keyword>
<dbReference type="GO" id="GO:0033557">
    <property type="term" value="C:Slx1-Slx4 complex"/>
    <property type="evidence" value="ECO:0007669"/>
    <property type="project" value="UniProtKB-UniRule"/>
</dbReference>
<sequence>MHTWPLFYCCYLLKSELTRNTYVGSTNNPLKRLRQHNGEIASGAHKTASGRPWNVCRIVFRYFVEFFVDFFLKKQIVCFVYGFPSIVSALQFEWAWQNPNIIFKAQKNEKNQHDNQIINNTTQHVFPRRQGVRTSLKTRVYVLYSMLIMNIWKNWPLKIKIFDQRVWKLWEEFHSSTSVKISPWMKPECDIFFSSENIKKNTNLKTNDPISIERKRILYPGEIGDKRYSVLREIDISQNKMSQIAFEILRKIKEKNINLCMVCKGACDLPELDSEDAALKYSQLIICPTQNCLSIFHLLCLAKWKLGSETENNILIDSYVCFSCKKSIIWGDCIRLQYCILRKTNTYSENVSVLETKRH</sequence>
<reference evidence="11" key="1">
    <citation type="journal article" date="2016" name="Nat. Commun.">
        <title>Genome analysis of three Pneumocystis species reveals adaptation mechanisms to life exclusively in mammalian hosts.</title>
        <authorList>
            <person name="Ma L."/>
            <person name="Chen Z."/>
            <person name="Huang D.W."/>
            <person name="Kutty G."/>
            <person name="Ishihara M."/>
            <person name="Wang H."/>
            <person name="Abouelleil A."/>
            <person name="Bishop L."/>
            <person name="Davey E."/>
            <person name="Deng R."/>
            <person name="Deng X."/>
            <person name="Fan L."/>
            <person name="Fantoni G."/>
            <person name="Fitzgerald M."/>
            <person name="Gogineni E."/>
            <person name="Goldberg J.M."/>
            <person name="Handley G."/>
            <person name="Hu X."/>
            <person name="Huber C."/>
            <person name="Jiao X."/>
            <person name="Jones K."/>
            <person name="Levin J.Z."/>
            <person name="Liu Y."/>
            <person name="Macdonald P."/>
            <person name="Melnikov A."/>
            <person name="Raley C."/>
            <person name="Sassi M."/>
            <person name="Sherman B.T."/>
            <person name="Song X."/>
            <person name="Sykes S."/>
            <person name="Tran B."/>
            <person name="Walsh L."/>
            <person name="Xia Y."/>
            <person name="Yang J."/>
            <person name="Young S."/>
            <person name="Zeng Q."/>
            <person name="Zheng X."/>
            <person name="Stephens R."/>
            <person name="Nusbaum C."/>
            <person name="Birren B.W."/>
            <person name="Azadi P."/>
            <person name="Lempicki R.A."/>
            <person name="Cuomo C.A."/>
            <person name="Kovacs J.A."/>
        </authorList>
    </citation>
    <scope>NUCLEOTIDE SEQUENCE [LARGE SCALE GENOMIC DNA]</scope>
    <source>
        <strain evidence="11">RU7</strain>
    </source>
</reference>
<evidence type="ECO:0000256" key="8">
    <source>
        <dbReference type="HAMAP-Rule" id="MF_03100"/>
    </source>
</evidence>
<dbReference type="GO" id="GO:0017108">
    <property type="term" value="F:5'-flap endonuclease activity"/>
    <property type="evidence" value="ECO:0007669"/>
    <property type="project" value="InterPro"/>
</dbReference>
<keyword evidence="6 8" id="KW-0234">DNA repair</keyword>
<dbReference type="GO" id="GO:0008821">
    <property type="term" value="F:crossover junction DNA endonuclease activity"/>
    <property type="evidence" value="ECO:0007669"/>
    <property type="project" value="TreeGrafter"/>
</dbReference>
<accession>A0A0W4ZVI5</accession>
<dbReference type="CDD" id="cd10455">
    <property type="entry name" value="GIY-YIG_SLX1"/>
    <property type="match status" value="1"/>
</dbReference>